<keyword evidence="3" id="KW-1185">Reference proteome</keyword>
<dbReference type="PROSITE" id="PS50878">
    <property type="entry name" value="RT_POL"/>
    <property type="match status" value="1"/>
</dbReference>
<dbReference type="InterPro" id="IPR052055">
    <property type="entry name" value="Hepadnavirus_pol/RT"/>
</dbReference>
<dbReference type="Pfam" id="PF00078">
    <property type="entry name" value="RVT_1"/>
    <property type="match status" value="1"/>
</dbReference>
<comment type="caution">
    <text evidence="2">The sequence shown here is derived from an EMBL/GenBank/DDBJ whole genome shotgun (WGS) entry which is preliminary data.</text>
</comment>
<feature type="domain" description="Reverse transcriptase" evidence="1">
    <location>
        <begin position="1"/>
        <end position="167"/>
    </location>
</feature>
<dbReference type="InterPro" id="IPR000477">
    <property type="entry name" value="RT_dom"/>
</dbReference>
<dbReference type="EMBL" id="VSWD01000002">
    <property type="protein sequence ID" value="KAK3106927.1"/>
    <property type="molecule type" value="Genomic_DNA"/>
</dbReference>
<dbReference type="InterPro" id="IPR043128">
    <property type="entry name" value="Rev_trsase/Diguanyl_cyclase"/>
</dbReference>
<gene>
    <name evidence="2" type="ORF">FSP39_003200</name>
</gene>
<dbReference type="CDD" id="cd09275">
    <property type="entry name" value="RNase_HI_RT_DIRS1"/>
    <property type="match status" value="1"/>
</dbReference>
<name>A0AA88YVF4_PINIB</name>
<dbReference type="Gene3D" id="3.10.10.10">
    <property type="entry name" value="HIV Type 1 Reverse Transcriptase, subunit A, domain 1"/>
    <property type="match status" value="1"/>
</dbReference>
<dbReference type="PANTHER" id="PTHR33050">
    <property type="entry name" value="REVERSE TRANSCRIPTASE DOMAIN-CONTAINING PROTEIN"/>
    <property type="match status" value="1"/>
</dbReference>
<dbReference type="PANTHER" id="PTHR33050:SF8">
    <property type="entry name" value="REVERSE TRANSCRIPTASE DOMAIN-CONTAINING PROTEIN"/>
    <property type="match status" value="1"/>
</dbReference>
<dbReference type="Proteomes" id="UP001186944">
    <property type="component" value="Unassembled WGS sequence"/>
</dbReference>
<protein>
    <recommendedName>
        <fullName evidence="1">Reverse transcriptase domain-containing protein</fullName>
    </recommendedName>
</protein>
<dbReference type="AlphaFoldDB" id="A0AA88YVF4"/>
<evidence type="ECO:0000313" key="3">
    <source>
        <dbReference type="Proteomes" id="UP001186944"/>
    </source>
</evidence>
<organism evidence="2 3">
    <name type="scientific">Pinctada imbricata</name>
    <name type="common">Atlantic pearl-oyster</name>
    <name type="synonym">Pinctada martensii</name>
    <dbReference type="NCBI Taxonomy" id="66713"/>
    <lineage>
        <taxon>Eukaryota</taxon>
        <taxon>Metazoa</taxon>
        <taxon>Spiralia</taxon>
        <taxon>Lophotrochozoa</taxon>
        <taxon>Mollusca</taxon>
        <taxon>Bivalvia</taxon>
        <taxon>Autobranchia</taxon>
        <taxon>Pteriomorphia</taxon>
        <taxon>Pterioida</taxon>
        <taxon>Pterioidea</taxon>
        <taxon>Pteriidae</taxon>
        <taxon>Pinctada</taxon>
    </lineage>
</organism>
<dbReference type="InterPro" id="IPR043502">
    <property type="entry name" value="DNA/RNA_pol_sf"/>
</dbReference>
<dbReference type="Gene3D" id="3.30.70.270">
    <property type="match status" value="1"/>
</dbReference>
<evidence type="ECO:0000259" key="1">
    <source>
        <dbReference type="PROSITE" id="PS50878"/>
    </source>
</evidence>
<sequence length="378" mass="42880">MITHLSYPPGNSINDFIDPSNSTVQYTSFDEVIQSISMVGQASLLGKMDIKSAFRLLRVRPEDFQLLGISFQDKYYIDKCLPFGCAISCNLFEKFATFLEWVIKSRTGVTTIHHYLDDFIFIGDQQSTQCHTLMNNFKSMCLDLGIPLNDSKTEGPCTSLVFLGLEIDTIAQTIKVPQDKLNDLKDLLTKLSKLQKTTLKDLQSLVGKLNFVTKAIHGSRAFNRRFYTATIGVRKPPHFIRITSPLKEDIKLWLKFLGYFNGTAYFQEIEWTSNSTLHLYTDSAGNPELGCGTVFGSQWVALKWPKAWANDQIIKDITFLELVPIVLAMYIWNPLLRNKRILFHIDNMALVNIVNSQSSKSALVMSFLRPLVLLPNGK</sequence>
<reference evidence="2" key="1">
    <citation type="submission" date="2019-08" db="EMBL/GenBank/DDBJ databases">
        <title>The improved chromosome-level genome for the pearl oyster Pinctada fucata martensii using PacBio sequencing and Hi-C.</title>
        <authorList>
            <person name="Zheng Z."/>
        </authorList>
    </citation>
    <scope>NUCLEOTIDE SEQUENCE</scope>
    <source>
        <strain evidence="2">ZZ-2019</strain>
        <tissue evidence="2">Adductor muscle</tissue>
    </source>
</reference>
<dbReference type="CDD" id="cd03714">
    <property type="entry name" value="RT_DIRS1"/>
    <property type="match status" value="1"/>
</dbReference>
<proteinExistence type="predicted"/>
<dbReference type="SUPFAM" id="SSF56672">
    <property type="entry name" value="DNA/RNA polymerases"/>
    <property type="match status" value="1"/>
</dbReference>
<evidence type="ECO:0000313" key="2">
    <source>
        <dbReference type="EMBL" id="KAK3106927.1"/>
    </source>
</evidence>
<accession>A0AA88YVF4</accession>